<gene>
    <name evidence="1" type="ORF">HF682_10510</name>
</gene>
<proteinExistence type="predicted"/>
<accession>A0A847SI88</accession>
<keyword evidence="2" id="KW-1185">Reference proteome</keyword>
<evidence type="ECO:0000313" key="1">
    <source>
        <dbReference type="EMBL" id="NLR75592.1"/>
    </source>
</evidence>
<dbReference type="AlphaFoldDB" id="A0A847SI88"/>
<evidence type="ECO:0000313" key="2">
    <source>
        <dbReference type="Proteomes" id="UP000587991"/>
    </source>
</evidence>
<dbReference type="RefSeq" id="WP_168877247.1">
    <property type="nucleotide sequence ID" value="NZ_JABAIM010000002.1"/>
</dbReference>
<reference evidence="1 2" key="1">
    <citation type="submission" date="2020-04" db="EMBL/GenBank/DDBJ databases">
        <title>Draft genome of Leeia sp. IMCC25680.</title>
        <authorList>
            <person name="Song J."/>
            <person name="Cho J.-C."/>
        </authorList>
    </citation>
    <scope>NUCLEOTIDE SEQUENCE [LARGE SCALE GENOMIC DNA]</scope>
    <source>
        <strain evidence="1 2">IMCC25680</strain>
    </source>
</reference>
<sequence>MSTTEALLARLQAITDELQHCSHAYPELFPACNTETPEGIALDNLLLAATHETASQLSFLLQDIHGLHARLALMAARPQFTRHEQVMIGEQGWSLPLLQVLHQSRPTQALDELSQQVKAFHATWQALPKLRLTLDAA</sequence>
<protein>
    <submittedName>
        <fullName evidence="1">Uncharacterized protein</fullName>
    </submittedName>
</protein>
<comment type="caution">
    <text evidence="1">The sequence shown here is derived from an EMBL/GenBank/DDBJ whole genome shotgun (WGS) entry which is preliminary data.</text>
</comment>
<organism evidence="1 2">
    <name type="scientific">Leeia aquatica</name>
    <dbReference type="NCBI Taxonomy" id="2725557"/>
    <lineage>
        <taxon>Bacteria</taxon>
        <taxon>Pseudomonadati</taxon>
        <taxon>Pseudomonadota</taxon>
        <taxon>Betaproteobacteria</taxon>
        <taxon>Neisseriales</taxon>
        <taxon>Leeiaceae</taxon>
        <taxon>Leeia</taxon>
    </lineage>
</organism>
<name>A0A847SI88_9NEIS</name>
<dbReference type="Proteomes" id="UP000587991">
    <property type="component" value="Unassembled WGS sequence"/>
</dbReference>
<dbReference type="EMBL" id="JABAIM010000002">
    <property type="protein sequence ID" value="NLR75592.1"/>
    <property type="molecule type" value="Genomic_DNA"/>
</dbReference>